<name>A0A016CX14_BACFG</name>
<accession>A0A016CX14</accession>
<organism evidence="1 2">
    <name type="scientific">Bacteroides fragilis str. 3976T8</name>
    <dbReference type="NCBI Taxonomy" id="1339314"/>
    <lineage>
        <taxon>Bacteria</taxon>
        <taxon>Pseudomonadati</taxon>
        <taxon>Bacteroidota</taxon>
        <taxon>Bacteroidia</taxon>
        <taxon>Bacteroidales</taxon>
        <taxon>Bacteroidaceae</taxon>
        <taxon>Bacteroides</taxon>
    </lineage>
</organism>
<dbReference type="EMBL" id="JGDS01000006">
    <property type="protein sequence ID" value="EXZ75864.1"/>
    <property type="molecule type" value="Genomic_DNA"/>
</dbReference>
<evidence type="ECO:0000313" key="1">
    <source>
        <dbReference type="EMBL" id="EXZ75864.1"/>
    </source>
</evidence>
<reference evidence="1 2" key="1">
    <citation type="submission" date="2014-02" db="EMBL/GenBank/DDBJ databases">
        <authorList>
            <person name="Sears C."/>
            <person name="Carroll K."/>
            <person name="Sack B.R."/>
            <person name="Qadri F."/>
            <person name="Myers L.L."/>
            <person name="Chung G.-T."/>
            <person name="Escheverria P."/>
            <person name="Fraser C.M."/>
            <person name="Sadzewicz L."/>
            <person name="Shefchek K.A."/>
            <person name="Tallon L."/>
            <person name="Das S.P."/>
            <person name="Daugherty S."/>
            <person name="Mongodin E.F."/>
        </authorList>
    </citation>
    <scope>NUCLEOTIDE SEQUENCE [LARGE SCALE GENOMIC DNA]</scope>
    <source>
        <strain evidence="1 2">3976T8</strain>
    </source>
</reference>
<dbReference type="Proteomes" id="UP000020938">
    <property type="component" value="Unassembled WGS sequence"/>
</dbReference>
<proteinExistence type="predicted"/>
<evidence type="ECO:0000313" key="2">
    <source>
        <dbReference type="Proteomes" id="UP000020938"/>
    </source>
</evidence>
<sequence length="46" mass="5084">MDCNSLITEEETAISKQGRDVTITRLTFGIKVMIEVVALLLGKQSM</sequence>
<comment type="caution">
    <text evidence="1">The sequence shown here is derived from an EMBL/GenBank/DDBJ whole genome shotgun (WGS) entry which is preliminary data.</text>
</comment>
<gene>
    <name evidence="1" type="ORF">M123_4723</name>
</gene>
<protein>
    <submittedName>
        <fullName evidence="1">Uncharacterized protein</fullName>
    </submittedName>
</protein>
<dbReference type="AlphaFoldDB" id="A0A016CX14"/>